<protein>
    <submittedName>
        <fullName evidence="2">Uncharacterized protein</fullName>
    </submittedName>
</protein>
<feature type="transmembrane region" description="Helical" evidence="1">
    <location>
        <begin position="278"/>
        <end position="294"/>
    </location>
</feature>
<accession>A0ABU5YSI1</accession>
<organism evidence="2 3">
    <name type="scientific">[Mycobacterium] zoologicum</name>
    <dbReference type="NCBI Taxonomy" id="2872311"/>
    <lineage>
        <taxon>Bacteria</taxon>
        <taxon>Bacillati</taxon>
        <taxon>Actinomycetota</taxon>
        <taxon>Actinomycetes</taxon>
        <taxon>Mycobacteriales</taxon>
        <taxon>Mycobacteriaceae</taxon>
        <taxon>Mycolicibacter</taxon>
    </lineage>
</organism>
<feature type="transmembrane region" description="Helical" evidence="1">
    <location>
        <begin position="230"/>
        <end position="247"/>
    </location>
</feature>
<dbReference type="RefSeq" id="WP_224865003.1">
    <property type="nucleotide sequence ID" value="NZ_JAYJJT010000025.1"/>
</dbReference>
<reference evidence="2 3" key="1">
    <citation type="submission" date="2023-12" db="EMBL/GenBank/DDBJ databases">
        <title>Description of new species of Mycobacterium terrae complex isolated from sewage at the Sao Paulo Zoological Park Foundation in Brazil.</title>
        <authorList>
            <person name="Romagnoli C.L."/>
            <person name="Conceicao E.C."/>
            <person name="Machado E."/>
            <person name="Barreto L.B.P.F."/>
            <person name="Sharma A."/>
            <person name="Silva N.M."/>
            <person name="Marques L.E."/>
            <person name="Juliana M.A."/>
            <person name="Lourenco M.C.S."/>
            <person name="Digiampietri L.A."/>
            <person name="Suffys P.N."/>
            <person name="Viana-Niero C."/>
        </authorList>
    </citation>
    <scope>NUCLEOTIDE SEQUENCE [LARGE SCALE GENOMIC DNA]</scope>
    <source>
        <strain evidence="2 3">MYC123</strain>
    </source>
</reference>
<keyword evidence="1" id="KW-1133">Transmembrane helix</keyword>
<dbReference type="Proteomes" id="UP001299046">
    <property type="component" value="Unassembled WGS sequence"/>
</dbReference>
<sequence>MIELVGYRYAVGMRTARTATVLAWVSGLAYLLFGVFWIAGRLDAFTPEVRVGLGRNFAAIYGMALLMTVALMDVLLIADKQRAQVSECSPSAGSRRSRWRRTQHWWSSSDDAAWLRSRTVQLSAAIPVYLYGTSFLSDGLRTAAGAGELGLMAWHWIRLYRLAKHMRTEAARTVAGEVDLYRDFEWDRFDSDDATRFRQRFTDRRWKVPSRIRHLAEAEAYARRARVKGLAYLACAAVAAVVVLAIAQDRLLVVIRASAYDFTHLTGPPSLNPGGGDYLVIALCVALVALPAWLQHQAKELDDLRQIYESCGDDIRAKDAAAESVSAGAATALTTQGTVIGMGRYRFRLQRIRAG</sequence>
<evidence type="ECO:0000256" key="1">
    <source>
        <dbReference type="SAM" id="Phobius"/>
    </source>
</evidence>
<gene>
    <name evidence="2" type="ORF">KV112_18300</name>
</gene>
<feature type="transmembrane region" description="Helical" evidence="1">
    <location>
        <begin position="21"/>
        <end position="39"/>
    </location>
</feature>
<evidence type="ECO:0000313" key="2">
    <source>
        <dbReference type="EMBL" id="MEB3051668.1"/>
    </source>
</evidence>
<proteinExistence type="predicted"/>
<comment type="caution">
    <text evidence="2">The sequence shown here is derived from an EMBL/GenBank/DDBJ whole genome shotgun (WGS) entry which is preliminary data.</text>
</comment>
<feature type="transmembrane region" description="Helical" evidence="1">
    <location>
        <begin position="59"/>
        <end position="78"/>
    </location>
</feature>
<name>A0ABU5YSI1_9MYCO</name>
<keyword evidence="1" id="KW-0472">Membrane</keyword>
<keyword evidence="3" id="KW-1185">Reference proteome</keyword>
<keyword evidence="1" id="KW-0812">Transmembrane</keyword>
<evidence type="ECO:0000313" key="3">
    <source>
        <dbReference type="Proteomes" id="UP001299046"/>
    </source>
</evidence>
<dbReference type="EMBL" id="JAYJJT010000025">
    <property type="protein sequence ID" value="MEB3051668.1"/>
    <property type="molecule type" value="Genomic_DNA"/>
</dbReference>